<reference evidence="3" key="1">
    <citation type="submission" date="2021-06" db="EMBL/GenBank/DDBJ databases">
        <title>Complete genome sequence of Nocardioides sp. G188.</title>
        <authorList>
            <person name="Im W.-T."/>
        </authorList>
    </citation>
    <scope>NUCLEOTIDE SEQUENCE</scope>
    <source>
        <strain evidence="3">G188</strain>
    </source>
</reference>
<keyword evidence="1" id="KW-0732">Signal</keyword>
<evidence type="ECO:0000256" key="1">
    <source>
        <dbReference type="SAM" id="SignalP"/>
    </source>
</evidence>
<feature type="chain" id="PRO_5036995371" evidence="1">
    <location>
        <begin position="38"/>
        <end position="118"/>
    </location>
</feature>
<feature type="signal peptide" evidence="1">
    <location>
        <begin position="1"/>
        <end position="37"/>
    </location>
</feature>
<name>A0A975XZY9_9ACTN</name>
<dbReference type="KEGG" id="nps:KRR39_21580"/>
<proteinExistence type="predicted"/>
<dbReference type="EMBL" id="CP077062">
    <property type="protein sequence ID" value="QWZ07927.1"/>
    <property type="molecule type" value="Genomic_DNA"/>
</dbReference>
<evidence type="ECO:0000259" key="2">
    <source>
        <dbReference type="PROSITE" id="PS50853"/>
    </source>
</evidence>
<feature type="domain" description="Fibronectin type-III" evidence="2">
    <location>
        <begin position="43"/>
        <end position="118"/>
    </location>
</feature>
<dbReference type="RefSeq" id="WP_216939437.1">
    <property type="nucleotide sequence ID" value="NZ_CP077062.1"/>
</dbReference>
<accession>A0A975XZY9</accession>
<dbReference type="PROSITE" id="PS50853">
    <property type="entry name" value="FN3"/>
    <property type="match status" value="1"/>
</dbReference>
<gene>
    <name evidence="3" type="ORF">KRR39_21580</name>
</gene>
<evidence type="ECO:0000313" key="3">
    <source>
        <dbReference type="EMBL" id="QWZ07927.1"/>
    </source>
</evidence>
<dbReference type="Proteomes" id="UP000683575">
    <property type="component" value="Chromosome"/>
</dbReference>
<dbReference type="AlphaFoldDB" id="A0A975XZY9"/>
<dbReference type="CDD" id="cd00063">
    <property type="entry name" value="FN3"/>
    <property type="match status" value="1"/>
</dbReference>
<protein>
    <submittedName>
        <fullName evidence="3">Fibronectin type III domain-containing protein</fullName>
    </submittedName>
</protein>
<sequence length="118" mass="12488">MSASHPAVRPHGPVVRALLACLCVLAASLTLVGPAHAAHRLSAPKGLRTSAATATTLTVRWTAPRGARAFRVQYSTSAAMRGARSLRTGRAAGRLTGLRAASRYYVRVQVVDRRTGSR</sequence>
<keyword evidence="4" id="KW-1185">Reference proteome</keyword>
<dbReference type="SMART" id="SM00060">
    <property type="entry name" value="FN3"/>
    <property type="match status" value="1"/>
</dbReference>
<organism evidence="3 4">
    <name type="scientific">Nocardioides panacis</name>
    <dbReference type="NCBI Taxonomy" id="2849501"/>
    <lineage>
        <taxon>Bacteria</taxon>
        <taxon>Bacillati</taxon>
        <taxon>Actinomycetota</taxon>
        <taxon>Actinomycetes</taxon>
        <taxon>Propionibacteriales</taxon>
        <taxon>Nocardioidaceae</taxon>
        <taxon>Nocardioides</taxon>
    </lineage>
</organism>
<dbReference type="InterPro" id="IPR003961">
    <property type="entry name" value="FN3_dom"/>
</dbReference>
<evidence type="ECO:0000313" key="4">
    <source>
        <dbReference type="Proteomes" id="UP000683575"/>
    </source>
</evidence>
<dbReference type="Pfam" id="PF00041">
    <property type="entry name" value="fn3"/>
    <property type="match status" value="1"/>
</dbReference>